<feature type="region of interest" description="Disordered" evidence="5">
    <location>
        <begin position="210"/>
        <end position="336"/>
    </location>
</feature>
<dbReference type="PANTHER" id="PTHR14577:SF0">
    <property type="entry name" value="NUCLEOLAR PROTEIN 12"/>
    <property type="match status" value="1"/>
</dbReference>
<reference evidence="6" key="1">
    <citation type="submission" date="2022-07" db="EMBL/GenBank/DDBJ databases">
        <title>Genome analysis of Parmales, a sister group of diatoms, reveals the evolutionary specialization of diatoms from phago-mixotrophs to photoautotrophs.</title>
        <authorList>
            <person name="Ban H."/>
            <person name="Sato S."/>
            <person name="Yoshikawa S."/>
            <person name="Kazumasa Y."/>
            <person name="Nakamura Y."/>
            <person name="Ichinomiya M."/>
            <person name="Saitoh K."/>
            <person name="Sato N."/>
            <person name="Blanc-Mathieu R."/>
            <person name="Endo H."/>
            <person name="Kuwata A."/>
            <person name="Ogata H."/>
        </authorList>
    </citation>
    <scope>NUCLEOTIDE SEQUENCE</scope>
</reference>
<name>A0A9W7L577_9STRA</name>
<evidence type="ECO:0000256" key="1">
    <source>
        <dbReference type="ARBA" id="ARBA00004604"/>
    </source>
</evidence>
<evidence type="ECO:0000313" key="7">
    <source>
        <dbReference type="Proteomes" id="UP001165082"/>
    </source>
</evidence>
<evidence type="ECO:0008006" key="8">
    <source>
        <dbReference type="Google" id="ProtNLM"/>
    </source>
</evidence>
<dbReference type="OrthoDB" id="551633at2759"/>
<keyword evidence="3" id="KW-0175">Coiled coil</keyword>
<organism evidence="6 7">
    <name type="scientific">Triparma retinervis</name>
    <dbReference type="NCBI Taxonomy" id="2557542"/>
    <lineage>
        <taxon>Eukaryota</taxon>
        <taxon>Sar</taxon>
        <taxon>Stramenopiles</taxon>
        <taxon>Ochrophyta</taxon>
        <taxon>Bolidophyceae</taxon>
        <taxon>Parmales</taxon>
        <taxon>Triparmaceae</taxon>
        <taxon>Triparma</taxon>
    </lineage>
</organism>
<protein>
    <recommendedName>
        <fullName evidence="8">Nucleolar protein 12</fullName>
    </recommendedName>
</protein>
<comment type="similarity">
    <text evidence="2">Belongs to the RRP17 family.</text>
</comment>
<evidence type="ECO:0000256" key="2">
    <source>
        <dbReference type="ARBA" id="ARBA00007175"/>
    </source>
</evidence>
<dbReference type="AlphaFoldDB" id="A0A9W7L577"/>
<gene>
    <name evidence="6" type="ORF">TrRE_jg3948</name>
</gene>
<keyword evidence="7" id="KW-1185">Reference proteome</keyword>
<feature type="compositionally biased region" description="Basic and acidic residues" evidence="5">
    <location>
        <begin position="227"/>
        <end position="237"/>
    </location>
</feature>
<feature type="region of interest" description="Disordered" evidence="5">
    <location>
        <begin position="1"/>
        <end position="179"/>
    </location>
</feature>
<evidence type="ECO:0000313" key="6">
    <source>
        <dbReference type="EMBL" id="GMI33219.1"/>
    </source>
</evidence>
<keyword evidence="4" id="KW-0539">Nucleus</keyword>
<dbReference type="InterPro" id="IPR019186">
    <property type="entry name" value="Nucleolar_protein_12"/>
</dbReference>
<feature type="compositionally biased region" description="Basic and acidic residues" evidence="5">
    <location>
        <begin position="56"/>
        <end position="68"/>
    </location>
</feature>
<dbReference type="PANTHER" id="PTHR14577">
    <property type="entry name" value="NUCLEOLAR PROTEIN 12"/>
    <property type="match status" value="1"/>
</dbReference>
<comment type="caution">
    <text evidence="6">The sequence shown here is derived from an EMBL/GenBank/DDBJ whole genome shotgun (WGS) entry which is preliminary data.</text>
</comment>
<evidence type="ECO:0000256" key="3">
    <source>
        <dbReference type="ARBA" id="ARBA00023054"/>
    </source>
</evidence>
<proteinExistence type="inferred from homology"/>
<comment type="subcellular location">
    <subcellularLocation>
        <location evidence="1">Nucleus</location>
        <location evidence="1">Nucleolus</location>
    </subcellularLocation>
</comment>
<evidence type="ECO:0000256" key="4">
    <source>
        <dbReference type="ARBA" id="ARBA00023242"/>
    </source>
</evidence>
<sequence length="336" mass="37182">MPHTNNWKPRSSSSSRKNGSGGKNVHARSKMSSGRSKGGHGGKKRSINPHTNKPGRKLELKFDPKDRTSYLTGFSERKKERRAFGLAMQKVKDRKARLEERAEDRDSMRKKLDDREERMKLDRKERRENGEYDDLGSSDEDSVTVPPPGSTSQELDSPPDDSYGSEHNVTREVYDNETTQSMYGGAVTVSVSYENPYSKWGSDAEAGDLVLRSKRENSQAPGGGEGSGKRAGRDTEQWRAGNVGMFMEGLKKNMPSKRDTKSKTGAKGWKGKGKHGSQQLIGGKSIKETRKILGRATKGKGAAETDREGGKGKKGKKGRVQNTDGRGKGMKRKRPH</sequence>
<feature type="compositionally biased region" description="Basic and acidic residues" evidence="5">
    <location>
        <begin position="96"/>
        <end position="130"/>
    </location>
</feature>
<dbReference type="GO" id="GO:0019843">
    <property type="term" value="F:rRNA binding"/>
    <property type="evidence" value="ECO:0007669"/>
    <property type="project" value="TreeGrafter"/>
</dbReference>
<dbReference type="Pfam" id="PF09805">
    <property type="entry name" value="Nop25"/>
    <property type="match status" value="1"/>
</dbReference>
<dbReference type="Proteomes" id="UP001165082">
    <property type="component" value="Unassembled WGS sequence"/>
</dbReference>
<accession>A0A9W7L577</accession>
<dbReference type="GO" id="GO:0005730">
    <property type="term" value="C:nucleolus"/>
    <property type="evidence" value="ECO:0007669"/>
    <property type="project" value="UniProtKB-SubCell"/>
</dbReference>
<dbReference type="EMBL" id="BRXZ01007733">
    <property type="protein sequence ID" value="GMI33219.1"/>
    <property type="molecule type" value="Genomic_DNA"/>
</dbReference>
<evidence type="ECO:0000256" key="5">
    <source>
        <dbReference type="SAM" id="MobiDB-lite"/>
    </source>
</evidence>
<feature type="compositionally biased region" description="Basic residues" evidence="5">
    <location>
        <begin position="37"/>
        <end position="47"/>
    </location>
</feature>
<feature type="compositionally biased region" description="Acidic residues" evidence="5">
    <location>
        <begin position="131"/>
        <end position="142"/>
    </location>
</feature>
<feature type="compositionally biased region" description="Basic and acidic residues" evidence="5">
    <location>
        <begin position="301"/>
        <end position="311"/>
    </location>
</feature>